<organism evidence="1">
    <name type="scientific">seawater metagenome</name>
    <dbReference type="NCBI Taxonomy" id="1561972"/>
    <lineage>
        <taxon>unclassified sequences</taxon>
        <taxon>metagenomes</taxon>
        <taxon>ecological metagenomes</taxon>
    </lineage>
</organism>
<reference evidence="1" key="1">
    <citation type="submission" date="2019-09" db="EMBL/GenBank/DDBJ databases">
        <authorList>
            <person name="Needham M D."/>
        </authorList>
    </citation>
    <scope>NUCLEOTIDE SEQUENCE</scope>
</reference>
<sequence length="399" mass="45635">MIGNNNFEFLPNISSIFKTGNSDQYLWPVGCINVDSNNVLALAWIMDKQSYTIVGNALIHIQSNGDYKDPNTWSQKKIYQFPDIWTGSGSNGEKFLTDSIDNSNLQWICSPYKIPDSDEVYLIGTSRQYNYGLHYYLAKANVNDLRDGDFSNVEFYTNVGFLKSISISTNITSNKEIFLKTVVLMKNGDNKLYTSGTPSLRQNNDNTWQWYIPIIGFMEWNIQVMVSNPQKNPDFPLDNQWEQQNFLKVDTNYLYPNIESFSMYDPCFHDDLADSKNELILTYNVNQSYFATTAQPHLYDAWKNYYMPYIPTFVHKNTNDTNDPTLHTSLNVSIHNCNNEKNKWAGGDGSCTCCLDENTSIILFSDTLTGLVKKGFVASQRGIEKSGFQNNSFAIIKKK</sequence>
<name>A0A5E8CJU0_9ZZZZ</name>
<gene>
    <name evidence="1" type="ORF">CPAV1605_1197</name>
</gene>
<dbReference type="AlphaFoldDB" id="A0A5E8CJU0"/>
<evidence type="ECO:0000313" key="1">
    <source>
        <dbReference type="EMBL" id="VVU95446.1"/>
    </source>
</evidence>
<proteinExistence type="predicted"/>
<dbReference type="EMBL" id="CABVLZ010000004">
    <property type="protein sequence ID" value="VVU95446.1"/>
    <property type="molecule type" value="Genomic_DNA"/>
</dbReference>
<accession>A0A5E8CJU0</accession>
<protein>
    <submittedName>
        <fullName evidence="1">Uncharacterized protein</fullName>
    </submittedName>
</protein>